<dbReference type="Proteomes" id="UP000178615">
    <property type="component" value="Unassembled WGS sequence"/>
</dbReference>
<keyword evidence="2" id="KW-0812">Transmembrane</keyword>
<keyword evidence="2" id="KW-1133">Transmembrane helix</keyword>
<feature type="transmembrane region" description="Helical" evidence="2">
    <location>
        <begin position="82"/>
        <end position="104"/>
    </location>
</feature>
<feature type="transmembrane region" description="Helical" evidence="2">
    <location>
        <begin position="180"/>
        <end position="203"/>
    </location>
</feature>
<gene>
    <name evidence="3" type="ORF">A2V49_03765</name>
</gene>
<feature type="transmembrane region" description="Helical" evidence="2">
    <location>
        <begin position="49"/>
        <end position="70"/>
    </location>
</feature>
<proteinExistence type="predicted"/>
<feature type="compositionally biased region" description="Basic and acidic residues" evidence="1">
    <location>
        <begin position="382"/>
        <end position="440"/>
    </location>
</feature>
<evidence type="ECO:0000256" key="1">
    <source>
        <dbReference type="SAM" id="MobiDB-lite"/>
    </source>
</evidence>
<organism evidence="3 4">
    <name type="scientific">candidate division WWE3 bacterium RBG_19FT_COMBO_34_6</name>
    <dbReference type="NCBI Taxonomy" id="1802612"/>
    <lineage>
        <taxon>Bacteria</taxon>
        <taxon>Katanobacteria</taxon>
    </lineage>
</organism>
<evidence type="ECO:0000313" key="3">
    <source>
        <dbReference type="EMBL" id="OGC45587.1"/>
    </source>
</evidence>
<comment type="caution">
    <text evidence="3">The sequence shown here is derived from an EMBL/GenBank/DDBJ whole genome shotgun (WGS) entry which is preliminary data.</text>
</comment>
<feature type="region of interest" description="Disordered" evidence="1">
    <location>
        <begin position="284"/>
        <end position="504"/>
    </location>
</feature>
<evidence type="ECO:0000313" key="4">
    <source>
        <dbReference type="Proteomes" id="UP000178615"/>
    </source>
</evidence>
<feature type="transmembrane region" description="Helical" evidence="2">
    <location>
        <begin position="143"/>
        <end position="168"/>
    </location>
</feature>
<accession>A0A1F4UKW9</accession>
<dbReference type="PROSITE" id="PS51257">
    <property type="entry name" value="PROKAR_LIPOPROTEIN"/>
    <property type="match status" value="1"/>
</dbReference>
<dbReference type="EMBL" id="MEUV01000026">
    <property type="protein sequence ID" value="OGC45587.1"/>
    <property type="molecule type" value="Genomic_DNA"/>
</dbReference>
<evidence type="ECO:0000256" key="2">
    <source>
        <dbReference type="SAM" id="Phobius"/>
    </source>
</evidence>
<sequence length="504" mass="56518">MKKAARSAVVLITCSSLLYGCDVPTSLEDFVGWREKFFLHVDSSTIGNLLGPLLGILIALALCLSLYGLIQNLRRGDAFWEGSYLIGFTIMLSIGFIYLCIPVATRIGETVLPDELTLDNVVNALHWELTADFTKLLTSGWGLAFTLLIPLISAFWQILMLVSSIVALMISTVGRSFKGVVFAFSQVFGWALFLVLYSTLVFFIGEYYPTWDFSVVESFVSAFYIFAVLLLMMACYIGVPFLSTSLVPSNRSDEVSSESEKKEKIRREMDWDILEDLPPLIPVPFPTGDKNQDDHDADEKRNKSYNGRISSDEKQPSNSETNEEFKDDELQVPNKKSNKPRVAKETESNPNIPERNKRIYKGSSQKSEESEAEELDISSNISKKEVDEDALSDSKEAESKPDNRGIPRSDQDKITDPTKKDSDISDNLVQDRSDETHDGNKLPGVENTSSSSQDKAPEQTTRKHHRTSIKEDNNFITSLNREKTIIPADEDALPDDEEEKEGDK</sequence>
<reference evidence="3 4" key="1">
    <citation type="journal article" date="2016" name="Nat. Commun.">
        <title>Thousands of microbial genomes shed light on interconnected biogeochemical processes in an aquifer system.</title>
        <authorList>
            <person name="Anantharaman K."/>
            <person name="Brown C.T."/>
            <person name="Hug L.A."/>
            <person name="Sharon I."/>
            <person name="Castelle C.J."/>
            <person name="Probst A.J."/>
            <person name="Thomas B.C."/>
            <person name="Singh A."/>
            <person name="Wilkins M.J."/>
            <person name="Karaoz U."/>
            <person name="Brodie E.L."/>
            <person name="Williams K.H."/>
            <person name="Hubbard S.S."/>
            <person name="Banfield J.F."/>
        </authorList>
    </citation>
    <scope>NUCLEOTIDE SEQUENCE [LARGE SCALE GENOMIC DNA]</scope>
</reference>
<feature type="transmembrane region" description="Helical" evidence="2">
    <location>
        <begin position="223"/>
        <end position="242"/>
    </location>
</feature>
<dbReference type="AlphaFoldDB" id="A0A1F4UKW9"/>
<protein>
    <submittedName>
        <fullName evidence="3">Uncharacterized protein</fullName>
    </submittedName>
</protein>
<keyword evidence="2" id="KW-0472">Membrane</keyword>
<feature type="compositionally biased region" description="Acidic residues" evidence="1">
    <location>
        <begin position="488"/>
        <end position="504"/>
    </location>
</feature>
<feature type="compositionally biased region" description="Basic and acidic residues" evidence="1">
    <location>
        <begin position="290"/>
        <end position="302"/>
    </location>
</feature>
<name>A0A1F4UKW9_UNCKA</name>